<organism evidence="3 4">
    <name type="scientific">Agromyces bracchium</name>
    <dbReference type="NCBI Taxonomy" id="88376"/>
    <lineage>
        <taxon>Bacteria</taxon>
        <taxon>Bacillati</taxon>
        <taxon>Actinomycetota</taxon>
        <taxon>Actinomycetes</taxon>
        <taxon>Micrococcales</taxon>
        <taxon>Microbacteriaceae</taxon>
        <taxon>Agromyces</taxon>
    </lineage>
</organism>
<name>A0A6I3MEK9_9MICO</name>
<dbReference type="AlphaFoldDB" id="A0A6I3MEK9"/>
<sequence length="265" mass="27912">MGQEQRLAFLAADGVDDWRVAYCGPIARFATGSVRAGAAFATAVAAVDALAEHPPLIDVRPDCVIVRVVRDLIDLDDGAADRARAISAIASDHGLEAQPERTQDVQVAIATSRPIAEVLPFWRAVLGYADHIGDDLVDPRGRGPSVWFQPLDPERPLRHAMHLDLAVPREVATARLAAALEAGGRVASDREAPQYWTCDDRGGNKVDLVTWTDLPVPEDEPTSLEVLSAARGPAPSPQLSIGETDASAAAAGRASATPAPTSSPG</sequence>
<evidence type="ECO:0000313" key="3">
    <source>
        <dbReference type="EMBL" id="MTH69806.1"/>
    </source>
</evidence>
<feature type="region of interest" description="Disordered" evidence="1">
    <location>
        <begin position="215"/>
        <end position="265"/>
    </location>
</feature>
<feature type="compositionally biased region" description="Low complexity" evidence="1">
    <location>
        <begin position="246"/>
        <end position="265"/>
    </location>
</feature>
<feature type="domain" description="Glyoxalase-like" evidence="2">
    <location>
        <begin position="115"/>
        <end position="209"/>
    </location>
</feature>
<evidence type="ECO:0000313" key="4">
    <source>
        <dbReference type="Proteomes" id="UP000433071"/>
    </source>
</evidence>
<evidence type="ECO:0000256" key="1">
    <source>
        <dbReference type="SAM" id="MobiDB-lite"/>
    </source>
</evidence>
<reference evidence="3 4" key="1">
    <citation type="submission" date="2019-11" db="EMBL/GenBank/DDBJ databases">
        <title>Agromyces kandeliae sp. nov., isolated from mangrove soil.</title>
        <authorList>
            <person name="Wang R."/>
        </authorList>
    </citation>
    <scope>NUCLEOTIDE SEQUENCE [LARGE SCALE GENOMIC DNA]</scope>
    <source>
        <strain evidence="3 4">JCM 11433</strain>
    </source>
</reference>
<dbReference type="RefSeq" id="WP_155052840.1">
    <property type="nucleotide sequence ID" value="NZ_WMLB01000035.1"/>
</dbReference>
<dbReference type="InterPro" id="IPR029068">
    <property type="entry name" value="Glyas_Bleomycin-R_OHBP_Dase"/>
</dbReference>
<dbReference type="InterPro" id="IPR041581">
    <property type="entry name" value="Glyoxalase_6"/>
</dbReference>
<accession>A0A6I3MEK9</accession>
<dbReference type="EMBL" id="WMLB01000035">
    <property type="protein sequence ID" value="MTH69806.1"/>
    <property type="molecule type" value="Genomic_DNA"/>
</dbReference>
<dbReference type="OrthoDB" id="15077at2"/>
<dbReference type="Proteomes" id="UP000433071">
    <property type="component" value="Unassembled WGS sequence"/>
</dbReference>
<gene>
    <name evidence="3" type="ORF">GJ743_15655</name>
</gene>
<dbReference type="Pfam" id="PF18029">
    <property type="entry name" value="Glyoxalase_6"/>
    <property type="match status" value="1"/>
</dbReference>
<keyword evidence="4" id="KW-1185">Reference proteome</keyword>
<proteinExistence type="predicted"/>
<comment type="caution">
    <text evidence="3">The sequence shown here is derived from an EMBL/GenBank/DDBJ whole genome shotgun (WGS) entry which is preliminary data.</text>
</comment>
<dbReference type="Gene3D" id="3.10.180.10">
    <property type="entry name" value="2,3-Dihydroxybiphenyl 1,2-Dioxygenase, domain 1"/>
    <property type="match status" value="1"/>
</dbReference>
<protein>
    <recommendedName>
        <fullName evidence="2">Glyoxalase-like domain-containing protein</fullName>
    </recommendedName>
</protein>
<evidence type="ECO:0000259" key="2">
    <source>
        <dbReference type="Pfam" id="PF18029"/>
    </source>
</evidence>
<feature type="non-terminal residue" evidence="3">
    <location>
        <position position="265"/>
    </location>
</feature>